<keyword evidence="2" id="KW-1185">Reference proteome</keyword>
<dbReference type="EMBL" id="RCZD01000008">
    <property type="protein sequence ID" value="TPG60046.1"/>
    <property type="molecule type" value="Genomic_DNA"/>
</dbReference>
<protein>
    <submittedName>
        <fullName evidence="1">Uncharacterized protein</fullName>
    </submittedName>
</protein>
<dbReference type="RefSeq" id="WP_140473775.1">
    <property type="nucleotide sequence ID" value="NZ_RCZD01000008.1"/>
</dbReference>
<dbReference type="Proteomes" id="UP000317663">
    <property type="component" value="Unassembled WGS sequence"/>
</dbReference>
<sequence>MPLTFDERLQQVKKVTPLYDYPVDLLEGDMAELFFRLVEQEMMNQFSDVFKDEIKLYPIYRTALRLSMRMHCNVSFGVFAFLILSGRCETFGDVSLYLYAFKVYLKRSQKFKFNLEDYATLFKGGVPSRESLQSAWEGQRLSDGTNALDYVVAYGL</sequence>
<proteinExistence type="predicted"/>
<gene>
    <name evidence="1" type="ORF">EAH77_15885</name>
</gene>
<reference evidence="1 2" key="1">
    <citation type="journal article" date="2019" name="Environ. Microbiol.">
        <title>Species interactions and distinct microbial communities in high Arctic permafrost affected cryosols are associated with the CH4 and CO2 gas fluxes.</title>
        <authorList>
            <person name="Altshuler I."/>
            <person name="Hamel J."/>
            <person name="Turney S."/>
            <person name="Magnuson E."/>
            <person name="Levesque R."/>
            <person name="Greer C."/>
            <person name="Whyte L.G."/>
        </authorList>
    </citation>
    <scope>NUCLEOTIDE SEQUENCE [LARGE SCALE GENOMIC DNA]</scope>
    <source>
        <strain evidence="1 2">E4</strain>
    </source>
</reference>
<evidence type="ECO:0000313" key="1">
    <source>
        <dbReference type="EMBL" id="TPG60046.1"/>
    </source>
</evidence>
<dbReference type="AlphaFoldDB" id="A0A502GGF8"/>
<name>A0A502GGF8_9GAMM</name>
<evidence type="ECO:0000313" key="2">
    <source>
        <dbReference type="Proteomes" id="UP000317663"/>
    </source>
</evidence>
<accession>A0A502GGF8</accession>
<organism evidence="1 2">
    <name type="scientific">Ewingella americana</name>
    <dbReference type="NCBI Taxonomy" id="41202"/>
    <lineage>
        <taxon>Bacteria</taxon>
        <taxon>Pseudomonadati</taxon>
        <taxon>Pseudomonadota</taxon>
        <taxon>Gammaproteobacteria</taxon>
        <taxon>Enterobacterales</taxon>
        <taxon>Yersiniaceae</taxon>
        <taxon>Ewingella</taxon>
    </lineage>
</organism>
<comment type="caution">
    <text evidence="1">The sequence shown here is derived from an EMBL/GenBank/DDBJ whole genome shotgun (WGS) entry which is preliminary data.</text>
</comment>